<dbReference type="AlphaFoldDB" id="A0A8J7FBK4"/>
<dbReference type="InterPro" id="IPR029016">
    <property type="entry name" value="GAF-like_dom_sf"/>
</dbReference>
<evidence type="ECO:0000313" key="5">
    <source>
        <dbReference type="EMBL" id="MBE9396699.1"/>
    </source>
</evidence>
<evidence type="ECO:0000256" key="3">
    <source>
        <dbReference type="ARBA" id="ARBA00034247"/>
    </source>
</evidence>
<dbReference type="GO" id="GO:0005886">
    <property type="term" value="C:plasma membrane"/>
    <property type="evidence" value="ECO:0007669"/>
    <property type="project" value="TreeGrafter"/>
</dbReference>
<dbReference type="Gene3D" id="3.30.450.40">
    <property type="match status" value="1"/>
</dbReference>
<dbReference type="EMBL" id="JADEYS010000004">
    <property type="protein sequence ID" value="MBE9396699.1"/>
    <property type="molecule type" value="Genomic_DNA"/>
</dbReference>
<dbReference type="PROSITE" id="PS50887">
    <property type="entry name" value="GGDEF"/>
    <property type="match status" value="1"/>
</dbReference>
<dbReference type="Pfam" id="PF04340">
    <property type="entry name" value="DUF484"/>
    <property type="match status" value="1"/>
</dbReference>
<reference evidence="5" key="1">
    <citation type="submission" date="2020-10" db="EMBL/GenBank/DDBJ databases">
        <title>Bacterium isolated from coastal waters sediment.</title>
        <authorList>
            <person name="Chen R.-J."/>
            <person name="Lu D.-C."/>
            <person name="Zhu K.-L."/>
            <person name="Du Z.-J."/>
        </authorList>
    </citation>
    <scope>NUCLEOTIDE SEQUENCE</scope>
    <source>
        <strain evidence="5">N1Y112</strain>
    </source>
</reference>
<comment type="caution">
    <text evidence="5">The sequence shown here is derived from an EMBL/GenBank/DDBJ whole genome shotgun (WGS) entry which is preliminary data.</text>
</comment>
<dbReference type="Pfam" id="PF00990">
    <property type="entry name" value="GGDEF"/>
    <property type="match status" value="1"/>
</dbReference>
<accession>A0A8J7FBK4</accession>
<comment type="catalytic activity">
    <reaction evidence="3">
        <text>2 GTP = 3',3'-c-di-GMP + 2 diphosphate</text>
        <dbReference type="Rhea" id="RHEA:24898"/>
        <dbReference type="ChEBI" id="CHEBI:33019"/>
        <dbReference type="ChEBI" id="CHEBI:37565"/>
        <dbReference type="ChEBI" id="CHEBI:58805"/>
        <dbReference type="EC" id="2.7.7.65"/>
    </reaction>
</comment>
<sequence length="378" mass="43291">MSKHSLERENRELKRSLRLLASKVERNEAIVKSFFEMEIRLLSCTQLSELLDLILIEFREYFRLDAVNLVLFDPEQAARTLLEDYVPPPPANTLRFVENQRLLNTLYTDKKLVVGEPDDSIKETAFPGSHYILSCALLPLERHNCIIGSLHLGSGDPTRYSNALMYDYIKHLASVISICIENCINYENMKRMSIIDMLTRVNNRRSFEIEIQREISRASRSEYPLSCLFLDLDYFKLVNDKYGHLSGDRVLRTVGGFLKQQQRKSDVVARYGGEEFSILLPNCDELQSVQLADNLREKFNALIFRSDKGEPFRMTTSIGVSTCYPATYTRDTFERLAYNLISAADKAVYHSKAAGRDQVQFVATSGSENPVKPNLEVV</sequence>
<dbReference type="PANTHER" id="PTHR45138">
    <property type="entry name" value="REGULATORY COMPONENTS OF SENSORY TRANSDUCTION SYSTEM"/>
    <property type="match status" value="1"/>
</dbReference>
<dbReference type="InterPro" id="IPR029787">
    <property type="entry name" value="Nucleotide_cyclase"/>
</dbReference>
<organism evidence="5 6">
    <name type="scientific">Pontibacterium sinense</name>
    <dbReference type="NCBI Taxonomy" id="2781979"/>
    <lineage>
        <taxon>Bacteria</taxon>
        <taxon>Pseudomonadati</taxon>
        <taxon>Pseudomonadota</taxon>
        <taxon>Gammaproteobacteria</taxon>
        <taxon>Oceanospirillales</taxon>
        <taxon>Oceanospirillaceae</taxon>
        <taxon>Pontibacterium</taxon>
    </lineage>
</organism>
<dbReference type="EC" id="2.7.7.65" evidence="2"/>
<dbReference type="PANTHER" id="PTHR45138:SF9">
    <property type="entry name" value="DIGUANYLATE CYCLASE DGCM-RELATED"/>
    <property type="match status" value="1"/>
</dbReference>
<dbReference type="InterPro" id="IPR007435">
    <property type="entry name" value="DUF484"/>
</dbReference>
<name>A0A8J7FBK4_9GAMM</name>
<dbReference type="FunFam" id="3.30.70.270:FF:000001">
    <property type="entry name" value="Diguanylate cyclase domain protein"/>
    <property type="match status" value="1"/>
</dbReference>
<dbReference type="InterPro" id="IPR000160">
    <property type="entry name" value="GGDEF_dom"/>
</dbReference>
<evidence type="ECO:0000256" key="2">
    <source>
        <dbReference type="ARBA" id="ARBA00012528"/>
    </source>
</evidence>
<gene>
    <name evidence="5" type="ORF">IOQ59_05420</name>
</gene>
<dbReference type="SUPFAM" id="SSF55073">
    <property type="entry name" value="Nucleotide cyclase"/>
    <property type="match status" value="1"/>
</dbReference>
<dbReference type="SUPFAM" id="SSF55781">
    <property type="entry name" value="GAF domain-like"/>
    <property type="match status" value="1"/>
</dbReference>
<dbReference type="InterPro" id="IPR050469">
    <property type="entry name" value="Diguanylate_Cyclase"/>
</dbReference>
<dbReference type="GO" id="GO:0043709">
    <property type="term" value="P:cell adhesion involved in single-species biofilm formation"/>
    <property type="evidence" value="ECO:0007669"/>
    <property type="project" value="TreeGrafter"/>
</dbReference>
<evidence type="ECO:0000313" key="6">
    <source>
        <dbReference type="Proteomes" id="UP000640333"/>
    </source>
</evidence>
<proteinExistence type="predicted"/>
<dbReference type="CDD" id="cd01949">
    <property type="entry name" value="GGDEF"/>
    <property type="match status" value="1"/>
</dbReference>
<dbReference type="GO" id="GO:1902201">
    <property type="term" value="P:negative regulation of bacterial-type flagellum-dependent cell motility"/>
    <property type="evidence" value="ECO:0007669"/>
    <property type="project" value="TreeGrafter"/>
</dbReference>
<keyword evidence="6" id="KW-1185">Reference proteome</keyword>
<comment type="cofactor">
    <cofactor evidence="1">
        <name>Mg(2+)</name>
        <dbReference type="ChEBI" id="CHEBI:18420"/>
    </cofactor>
</comment>
<dbReference type="InterPro" id="IPR043128">
    <property type="entry name" value="Rev_trsase/Diguanyl_cyclase"/>
</dbReference>
<dbReference type="GO" id="GO:0052621">
    <property type="term" value="F:diguanylate cyclase activity"/>
    <property type="evidence" value="ECO:0007669"/>
    <property type="project" value="UniProtKB-EC"/>
</dbReference>
<protein>
    <recommendedName>
        <fullName evidence="2">diguanylate cyclase</fullName>
        <ecNumber evidence="2">2.7.7.65</ecNumber>
    </recommendedName>
</protein>
<dbReference type="NCBIfam" id="TIGR00254">
    <property type="entry name" value="GGDEF"/>
    <property type="match status" value="1"/>
</dbReference>
<dbReference type="Gene3D" id="3.30.70.270">
    <property type="match status" value="1"/>
</dbReference>
<evidence type="ECO:0000256" key="1">
    <source>
        <dbReference type="ARBA" id="ARBA00001946"/>
    </source>
</evidence>
<dbReference type="Proteomes" id="UP000640333">
    <property type="component" value="Unassembled WGS sequence"/>
</dbReference>
<evidence type="ECO:0000259" key="4">
    <source>
        <dbReference type="PROSITE" id="PS50887"/>
    </source>
</evidence>
<dbReference type="SMART" id="SM00267">
    <property type="entry name" value="GGDEF"/>
    <property type="match status" value="1"/>
</dbReference>
<dbReference type="RefSeq" id="WP_193952253.1">
    <property type="nucleotide sequence ID" value="NZ_JADEYS010000004.1"/>
</dbReference>
<feature type="domain" description="GGDEF" evidence="4">
    <location>
        <begin position="223"/>
        <end position="364"/>
    </location>
</feature>